<gene>
    <name evidence="1" type="ORF">LQ384_28530</name>
</gene>
<organism evidence="1 2">
    <name type="scientific">Rhodococcus rhodochrous</name>
    <dbReference type="NCBI Taxonomy" id="1829"/>
    <lineage>
        <taxon>Bacteria</taxon>
        <taxon>Bacillati</taxon>
        <taxon>Actinomycetota</taxon>
        <taxon>Actinomycetes</taxon>
        <taxon>Mycobacteriales</taxon>
        <taxon>Nocardiaceae</taxon>
        <taxon>Rhodococcus</taxon>
    </lineage>
</organism>
<accession>A0AAW4XPC0</accession>
<evidence type="ECO:0000313" key="1">
    <source>
        <dbReference type="EMBL" id="MCD2115025.1"/>
    </source>
</evidence>
<sequence length="75" mass="7901">MLSTDHAYEVYTLELGPCDSLAELHGELSNHAGTFANEVSVTAGAVVISISHSVIAVDGRWWASVVTTTDEGVDP</sequence>
<proteinExistence type="predicted"/>
<protein>
    <submittedName>
        <fullName evidence="1">Uncharacterized protein</fullName>
    </submittedName>
</protein>
<dbReference type="AlphaFoldDB" id="A0AAW4XPC0"/>
<dbReference type="EMBL" id="JAJNCO010000042">
    <property type="protein sequence ID" value="MCD2115025.1"/>
    <property type="molecule type" value="Genomic_DNA"/>
</dbReference>
<dbReference type="Proteomes" id="UP001198630">
    <property type="component" value="Unassembled WGS sequence"/>
</dbReference>
<comment type="caution">
    <text evidence="1">The sequence shown here is derived from an EMBL/GenBank/DDBJ whole genome shotgun (WGS) entry which is preliminary data.</text>
</comment>
<evidence type="ECO:0000313" key="2">
    <source>
        <dbReference type="Proteomes" id="UP001198630"/>
    </source>
</evidence>
<name>A0AAW4XPC0_RHORH</name>
<reference evidence="1" key="1">
    <citation type="submission" date="2021-11" db="EMBL/GenBank/DDBJ databases">
        <title>Development of a sustainable strategy for remediation of hydrocarbon-contaminated territories based on the waste exchange concept.</title>
        <authorList>
            <person name="Elkin A."/>
        </authorList>
    </citation>
    <scope>NUCLEOTIDE SEQUENCE</scope>
    <source>
        <strain evidence="1">IEGM 757</strain>
    </source>
</reference>
<dbReference type="RefSeq" id="WP_230792929.1">
    <property type="nucleotide sequence ID" value="NZ_JAJNCO010000042.1"/>
</dbReference>